<evidence type="ECO:0000256" key="1">
    <source>
        <dbReference type="SAM" id="MobiDB-lite"/>
    </source>
</evidence>
<name>X0KPV4_FUSOX</name>
<dbReference type="HOGENOM" id="CLU_2722306_0_0_1"/>
<organism evidence="2">
    <name type="scientific">Fusarium oxysporum f. sp. vasinfectum 25433</name>
    <dbReference type="NCBI Taxonomy" id="1089449"/>
    <lineage>
        <taxon>Eukaryota</taxon>
        <taxon>Fungi</taxon>
        <taxon>Dikarya</taxon>
        <taxon>Ascomycota</taxon>
        <taxon>Pezizomycotina</taxon>
        <taxon>Sordariomycetes</taxon>
        <taxon>Hypocreomycetidae</taxon>
        <taxon>Hypocreales</taxon>
        <taxon>Nectriaceae</taxon>
        <taxon>Fusarium</taxon>
        <taxon>Fusarium oxysporum species complex</taxon>
    </lineage>
</organism>
<proteinExistence type="predicted"/>
<gene>
    <name evidence="2" type="ORF">FOTG_16057</name>
</gene>
<dbReference type="EMBL" id="JH658018">
    <property type="protein sequence ID" value="EXM15613.1"/>
    <property type="molecule type" value="Genomic_DNA"/>
</dbReference>
<dbReference type="Proteomes" id="UP000030701">
    <property type="component" value="Unassembled WGS sequence"/>
</dbReference>
<sequence length="72" mass="7947">MPRRMAAAPTPLQVRVIAARTFATSPSSEKPTPSKKLARTIPFPQKHDPQPTESEEDVAADRSRGRHGRSLE</sequence>
<accession>X0KPV4</accession>
<dbReference type="AlphaFoldDB" id="X0KPV4"/>
<feature type="compositionally biased region" description="Low complexity" evidence="1">
    <location>
        <begin position="24"/>
        <end position="35"/>
    </location>
</feature>
<reference evidence="2" key="2">
    <citation type="submission" date="2012-05" db="EMBL/GenBank/DDBJ databases">
        <title>The Genome Annotation of Fusarium oxysporum Cotton.</title>
        <authorList>
            <consortium name="The Broad Institute Genomics Platform"/>
            <person name="Ma L.-J."/>
            <person name="Corby-Kistler H."/>
            <person name="Broz K."/>
            <person name="Gale L.R."/>
            <person name="Jonkers W."/>
            <person name="O'Donnell K."/>
            <person name="Ploetz R."/>
            <person name="Steinberg C."/>
            <person name="Schwartz D.C."/>
            <person name="VanEtten H."/>
            <person name="Zhou S."/>
            <person name="Young S.K."/>
            <person name="Zeng Q."/>
            <person name="Gargeya S."/>
            <person name="Fitzgerald M."/>
            <person name="Abouelleil A."/>
            <person name="Alvarado L."/>
            <person name="Chapman S.B."/>
            <person name="Gainer-Dewar J."/>
            <person name="Goldberg J."/>
            <person name="Griggs A."/>
            <person name="Gujja S."/>
            <person name="Hansen M."/>
            <person name="Howarth C."/>
            <person name="Imamovic A."/>
            <person name="Ireland A."/>
            <person name="Larimer J."/>
            <person name="McCowan C."/>
            <person name="Murphy C."/>
            <person name="Pearson M."/>
            <person name="Poon T.W."/>
            <person name="Priest M."/>
            <person name="Roberts A."/>
            <person name="Saif S."/>
            <person name="Shea T."/>
            <person name="Sykes S."/>
            <person name="Wortman J."/>
            <person name="Nusbaum C."/>
            <person name="Birren B."/>
        </authorList>
    </citation>
    <scope>NUCLEOTIDE SEQUENCE</scope>
    <source>
        <strain evidence="2">25433</strain>
    </source>
</reference>
<protein>
    <submittedName>
        <fullName evidence="2">Uncharacterized protein</fullName>
    </submittedName>
</protein>
<evidence type="ECO:0000313" key="2">
    <source>
        <dbReference type="EMBL" id="EXM15613.1"/>
    </source>
</evidence>
<feature type="compositionally biased region" description="Basic and acidic residues" evidence="1">
    <location>
        <begin position="59"/>
        <end position="72"/>
    </location>
</feature>
<feature type="region of interest" description="Disordered" evidence="1">
    <location>
        <begin position="20"/>
        <end position="72"/>
    </location>
</feature>
<reference evidence="2" key="1">
    <citation type="submission" date="2011-11" db="EMBL/GenBank/DDBJ databases">
        <title>The Genome Sequence of Fusarium oxysporum Cotton.</title>
        <authorList>
            <consortium name="The Broad Institute Genome Sequencing Platform"/>
            <person name="Ma L.-J."/>
            <person name="Gale L.R."/>
            <person name="Schwartz D.C."/>
            <person name="Zhou S."/>
            <person name="Corby-Kistler H."/>
            <person name="Young S.K."/>
            <person name="Zeng Q."/>
            <person name="Gargeya S."/>
            <person name="Fitzgerald M."/>
            <person name="Haas B."/>
            <person name="Abouelleil A."/>
            <person name="Alvarado L."/>
            <person name="Arachchi H.M."/>
            <person name="Berlin A."/>
            <person name="Brown A."/>
            <person name="Chapman S.B."/>
            <person name="Chen Z."/>
            <person name="Dunbar C."/>
            <person name="Freedman E."/>
            <person name="Gearin G."/>
            <person name="Goldberg J."/>
            <person name="Griggs A."/>
            <person name="Gujja S."/>
            <person name="Heiman D."/>
            <person name="Howarth C."/>
            <person name="Larson L."/>
            <person name="Lui A."/>
            <person name="MacDonald P.J.P."/>
            <person name="Montmayeur A."/>
            <person name="Murphy C."/>
            <person name="Neiman D."/>
            <person name="Pearson M."/>
            <person name="Priest M."/>
            <person name="Roberts A."/>
            <person name="Saif S."/>
            <person name="Shea T."/>
            <person name="Shenoy N."/>
            <person name="Sisk P."/>
            <person name="Stolte C."/>
            <person name="Sykes S."/>
            <person name="Wortman J."/>
            <person name="Nusbaum C."/>
            <person name="Birren B."/>
        </authorList>
    </citation>
    <scope>NUCLEOTIDE SEQUENCE [LARGE SCALE GENOMIC DNA]</scope>
    <source>
        <strain evidence="2">25433</strain>
    </source>
</reference>